<keyword evidence="1" id="KW-0349">Heme</keyword>
<accession>A0A448XA34</accession>
<evidence type="ECO:0008006" key="4">
    <source>
        <dbReference type="Google" id="ProtNLM"/>
    </source>
</evidence>
<evidence type="ECO:0000313" key="3">
    <source>
        <dbReference type="Proteomes" id="UP000784294"/>
    </source>
</evidence>
<dbReference type="InterPro" id="IPR037120">
    <property type="entry name" value="Haem_peroxidase_sf_animal"/>
</dbReference>
<evidence type="ECO:0000256" key="1">
    <source>
        <dbReference type="PIRSR" id="PIRSR619791-2"/>
    </source>
</evidence>
<evidence type="ECO:0000313" key="2">
    <source>
        <dbReference type="EMBL" id="VEL31992.1"/>
    </source>
</evidence>
<dbReference type="AlphaFoldDB" id="A0A448XA34"/>
<dbReference type="InterPro" id="IPR010255">
    <property type="entry name" value="Haem_peroxidase_sf"/>
</dbReference>
<dbReference type="Gene3D" id="1.10.640.10">
    <property type="entry name" value="Haem peroxidase domain superfamily, animal type"/>
    <property type="match status" value="1"/>
</dbReference>
<proteinExistence type="predicted"/>
<feature type="binding site" description="axial binding residue" evidence="1">
    <location>
        <position position="93"/>
    </location>
    <ligand>
        <name>heme b</name>
        <dbReference type="ChEBI" id="CHEBI:60344"/>
    </ligand>
    <ligandPart>
        <name>Fe</name>
        <dbReference type="ChEBI" id="CHEBI:18248"/>
    </ligandPart>
</feature>
<dbReference type="Proteomes" id="UP000784294">
    <property type="component" value="Unassembled WGS sequence"/>
</dbReference>
<keyword evidence="1" id="KW-0479">Metal-binding</keyword>
<sequence length="344" mass="38683">MLALHTIWLREHNRLAESLRNLNPHWSGDRIYQEARKIVAACMQAITFQAWLPHVFGRKGLERLGGSRYPGYDDQVNPTISNEFATAAMRFGHGMIPPFVFRLGPDWRQLEAGHLMLHQAFFAPDRIVSDGGIDPLLRGLLYYGIRDTSRRPPLNPELTEQLFAMAHELALDLASLNIQRGRDHGLPGYTEYAYRVCHLGNSSFPDSFDALSERIPDANIRERLRRVYGHPGNIDLFVGGILERVLPGAQVGPTFACILADQFQRLRIGDRFWYEAPGVFTTAQLAELRRAGSSLARVICDNADNITEVPKDAFLRPQGGRKDLVSCSRVPSLNLAAWKECPLA</sequence>
<reference evidence="2" key="1">
    <citation type="submission" date="2018-11" db="EMBL/GenBank/DDBJ databases">
        <authorList>
            <consortium name="Pathogen Informatics"/>
        </authorList>
    </citation>
    <scope>NUCLEOTIDE SEQUENCE</scope>
</reference>
<dbReference type="GO" id="GO:0046872">
    <property type="term" value="F:metal ion binding"/>
    <property type="evidence" value="ECO:0007669"/>
    <property type="project" value="UniProtKB-KW"/>
</dbReference>
<dbReference type="PRINTS" id="PR00457">
    <property type="entry name" value="ANPEROXIDASE"/>
</dbReference>
<dbReference type="Pfam" id="PF03098">
    <property type="entry name" value="An_peroxidase"/>
    <property type="match status" value="1"/>
</dbReference>
<dbReference type="GO" id="GO:0020037">
    <property type="term" value="F:heme binding"/>
    <property type="evidence" value="ECO:0007669"/>
    <property type="project" value="InterPro"/>
</dbReference>
<dbReference type="EMBL" id="CAAALY010128983">
    <property type="protein sequence ID" value="VEL31992.1"/>
    <property type="molecule type" value="Genomic_DNA"/>
</dbReference>
<keyword evidence="1" id="KW-0408">Iron</keyword>
<organism evidence="2 3">
    <name type="scientific">Protopolystoma xenopodis</name>
    <dbReference type="NCBI Taxonomy" id="117903"/>
    <lineage>
        <taxon>Eukaryota</taxon>
        <taxon>Metazoa</taxon>
        <taxon>Spiralia</taxon>
        <taxon>Lophotrochozoa</taxon>
        <taxon>Platyhelminthes</taxon>
        <taxon>Monogenea</taxon>
        <taxon>Polyopisthocotylea</taxon>
        <taxon>Polystomatidea</taxon>
        <taxon>Polystomatidae</taxon>
        <taxon>Protopolystoma</taxon>
    </lineage>
</organism>
<gene>
    <name evidence="2" type="ORF">PXEA_LOCUS25432</name>
</gene>
<keyword evidence="3" id="KW-1185">Reference proteome</keyword>
<comment type="caution">
    <text evidence="2">The sequence shown here is derived from an EMBL/GenBank/DDBJ whole genome shotgun (WGS) entry which is preliminary data.</text>
</comment>
<protein>
    <recommendedName>
        <fullName evidence="4">Peroxidase</fullName>
    </recommendedName>
</protein>
<feature type="non-terminal residue" evidence="2">
    <location>
        <position position="344"/>
    </location>
</feature>
<dbReference type="GO" id="GO:0006979">
    <property type="term" value="P:response to oxidative stress"/>
    <property type="evidence" value="ECO:0007669"/>
    <property type="project" value="InterPro"/>
</dbReference>
<dbReference type="GO" id="GO:0004601">
    <property type="term" value="F:peroxidase activity"/>
    <property type="evidence" value="ECO:0007669"/>
    <property type="project" value="InterPro"/>
</dbReference>
<dbReference type="PROSITE" id="PS50292">
    <property type="entry name" value="PEROXIDASE_3"/>
    <property type="match status" value="1"/>
</dbReference>
<name>A0A448XA34_9PLAT</name>
<dbReference type="PANTHER" id="PTHR11475:SF58">
    <property type="entry name" value="PEROXIDASIN"/>
    <property type="match status" value="1"/>
</dbReference>
<dbReference type="PANTHER" id="PTHR11475">
    <property type="entry name" value="OXIDASE/PEROXIDASE"/>
    <property type="match status" value="1"/>
</dbReference>
<dbReference type="SUPFAM" id="SSF48113">
    <property type="entry name" value="Heme-dependent peroxidases"/>
    <property type="match status" value="1"/>
</dbReference>
<dbReference type="OrthoDB" id="823504at2759"/>
<dbReference type="InterPro" id="IPR019791">
    <property type="entry name" value="Haem_peroxidase_animal"/>
</dbReference>